<gene>
    <name evidence="3" type="primary">LOC116200674</name>
</gene>
<reference evidence="2" key="1">
    <citation type="journal article" date="2020" name="Plant Biotechnol. J.">
        <title>The pomegranate (Punica granatum L.) draft genome dissects genetic divergence between soft- and hard-seeded cultivars.</title>
        <authorList>
            <person name="Luo X."/>
            <person name="Li H."/>
            <person name="Wu Z."/>
            <person name="Yao W."/>
            <person name="Zhao P."/>
            <person name="Cao D."/>
            <person name="Yu H."/>
            <person name="Li K."/>
            <person name="Poudel K."/>
            <person name="Zhao D."/>
            <person name="Zhang F."/>
            <person name="Xia X."/>
            <person name="Chen L."/>
            <person name="Wang Q."/>
            <person name="Jing D."/>
            <person name="Cao S."/>
        </authorList>
    </citation>
    <scope>NUCLEOTIDE SEQUENCE [LARGE SCALE GENOMIC DNA]</scope>
    <source>
        <strain evidence="2">cv. Tunisia</strain>
    </source>
</reference>
<evidence type="ECO:0000313" key="2">
    <source>
        <dbReference type="Proteomes" id="UP000515151"/>
    </source>
</evidence>
<proteinExistence type="predicted"/>
<feature type="compositionally biased region" description="Polar residues" evidence="1">
    <location>
        <begin position="1"/>
        <end position="10"/>
    </location>
</feature>
<dbReference type="GeneID" id="116200674"/>
<feature type="region of interest" description="Disordered" evidence="1">
    <location>
        <begin position="1"/>
        <end position="46"/>
    </location>
</feature>
<evidence type="ECO:0000313" key="3">
    <source>
        <dbReference type="RefSeq" id="XP_031387376.1"/>
    </source>
</evidence>
<dbReference type="PANTHER" id="PTHR33924:SF1">
    <property type="entry name" value="DNA-DIRECTED RNA POLYMERASE SUBUNIT BETA"/>
    <property type="match status" value="1"/>
</dbReference>
<dbReference type="RefSeq" id="XP_031387376.1">
    <property type="nucleotide sequence ID" value="XM_031531516.1"/>
</dbReference>
<name>A0A6P8D156_PUNGR</name>
<dbReference type="PANTHER" id="PTHR33924">
    <property type="entry name" value="CATION-TRANSPORTING ATPASE"/>
    <property type="match status" value="1"/>
</dbReference>
<feature type="region of interest" description="Disordered" evidence="1">
    <location>
        <begin position="95"/>
        <end position="127"/>
    </location>
</feature>
<feature type="compositionally biased region" description="Basic and acidic residues" evidence="1">
    <location>
        <begin position="33"/>
        <end position="46"/>
    </location>
</feature>
<keyword evidence="2" id="KW-1185">Reference proteome</keyword>
<organism evidence="2 3">
    <name type="scientific">Punica granatum</name>
    <name type="common">Pomegranate</name>
    <dbReference type="NCBI Taxonomy" id="22663"/>
    <lineage>
        <taxon>Eukaryota</taxon>
        <taxon>Viridiplantae</taxon>
        <taxon>Streptophyta</taxon>
        <taxon>Embryophyta</taxon>
        <taxon>Tracheophyta</taxon>
        <taxon>Spermatophyta</taxon>
        <taxon>Magnoliopsida</taxon>
        <taxon>eudicotyledons</taxon>
        <taxon>Gunneridae</taxon>
        <taxon>Pentapetalae</taxon>
        <taxon>rosids</taxon>
        <taxon>malvids</taxon>
        <taxon>Myrtales</taxon>
        <taxon>Lythraceae</taxon>
        <taxon>Punica</taxon>
    </lineage>
</organism>
<protein>
    <submittedName>
        <fullName evidence="3">Uncharacterized protein LOC116200674 isoform X1</fullName>
    </submittedName>
</protein>
<reference evidence="3" key="2">
    <citation type="submission" date="2025-08" db="UniProtKB">
        <authorList>
            <consortium name="RefSeq"/>
        </authorList>
    </citation>
    <scope>IDENTIFICATION</scope>
    <source>
        <tissue evidence="3">Leaf</tissue>
    </source>
</reference>
<feature type="compositionally biased region" description="Polar residues" evidence="1">
    <location>
        <begin position="95"/>
        <end position="105"/>
    </location>
</feature>
<evidence type="ECO:0000256" key="1">
    <source>
        <dbReference type="SAM" id="MobiDB-lite"/>
    </source>
</evidence>
<sequence>MSGDSYSSKGRNVLGDVTNRPLKRGSSVILDDADSKSRDVKGMSRAVEDGDSEFANRVCSGVENLLREKLMGKDREVGVEKIVSFLKGRGDLDVSSTRCRAQMTQDDPPPSVSEPTHSPEGLDTSMLDNVVPVGDDECREERVTPVASLVTENLVPGGSVADASREADKDLRAGKLASNKFGSTEWSRLPVNSQGGSFELERCKLLKDSDARNVCQGNDPLSGCSCSFCLKAAYIWSDLHYQDIKGRIAALRKSQKEASALVHKFGKGKDIDAIVSRNTSKPSELESNLFNQWKSLFLHMEGVLSHEGNQLVSKKTQFFPWFIFTFCLLSANQLHCPERLERELQNGPRGDQ</sequence>
<dbReference type="AlphaFoldDB" id="A0A6P8D156"/>
<dbReference type="OrthoDB" id="1907176at2759"/>
<dbReference type="Proteomes" id="UP000515151">
    <property type="component" value="Chromosome 3"/>
</dbReference>
<accession>A0A6P8D156</accession>